<evidence type="ECO:0000313" key="2">
    <source>
        <dbReference type="Proteomes" id="UP000887566"/>
    </source>
</evidence>
<dbReference type="Proteomes" id="UP000887566">
    <property type="component" value="Unplaced"/>
</dbReference>
<sequence length="151" mass="17049">MNEWSIGRKKCGRWWWWDGRLADRRFVFRRRLRRSTSMFTSQMLPPARRFQLEPPRVTRHRVDQLAIVVIHSAKSYAARYGSDQPTPASMTRQASEAASTGRRVSGCPIASGTMANGRLPVLIAFARVRPAIFDGSCLPVGAANIAVHFHL</sequence>
<proteinExistence type="predicted"/>
<name>A0A914VCS8_9BILA</name>
<accession>A0A914VCS8</accession>
<keyword evidence="2" id="KW-1185">Reference proteome</keyword>
<reference evidence="3" key="1">
    <citation type="submission" date="2022-11" db="UniProtKB">
        <authorList>
            <consortium name="WormBaseParasite"/>
        </authorList>
    </citation>
    <scope>IDENTIFICATION</scope>
</reference>
<dbReference type="AlphaFoldDB" id="A0A914VCS8"/>
<evidence type="ECO:0000313" key="3">
    <source>
        <dbReference type="WBParaSite" id="PSAMB.scaffold1791size27817.g14973.t1"/>
    </source>
</evidence>
<feature type="compositionally biased region" description="Polar residues" evidence="1">
    <location>
        <begin position="83"/>
        <end position="98"/>
    </location>
</feature>
<dbReference type="WBParaSite" id="PSAMB.scaffold1791size27817.g14973.t1">
    <property type="protein sequence ID" value="PSAMB.scaffold1791size27817.g14973.t1"/>
    <property type="gene ID" value="PSAMB.scaffold1791size27817.g14973"/>
</dbReference>
<feature type="region of interest" description="Disordered" evidence="1">
    <location>
        <begin position="80"/>
        <end position="103"/>
    </location>
</feature>
<protein>
    <submittedName>
        <fullName evidence="3">Uncharacterized protein</fullName>
    </submittedName>
</protein>
<evidence type="ECO:0000256" key="1">
    <source>
        <dbReference type="SAM" id="MobiDB-lite"/>
    </source>
</evidence>
<organism evidence="2 3">
    <name type="scientific">Plectus sambesii</name>
    <dbReference type="NCBI Taxonomy" id="2011161"/>
    <lineage>
        <taxon>Eukaryota</taxon>
        <taxon>Metazoa</taxon>
        <taxon>Ecdysozoa</taxon>
        <taxon>Nematoda</taxon>
        <taxon>Chromadorea</taxon>
        <taxon>Plectida</taxon>
        <taxon>Plectina</taxon>
        <taxon>Plectoidea</taxon>
        <taxon>Plectidae</taxon>
        <taxon>Plectus</taxon>
    </lineage>
</organism>